<dbReference type="EMBL" id="CP011367">
    <property type="protein sequence ID" value="AKJ94373.1"/>
    <property type="molecule type" value="Genomic_DNA"/>
</dbReference>
<reference evidence="2 3" key="1">
    <citation type="submission" date="2015-04" db="EMBL/GenBank/DDBJ databases">
        <title>Complete Sequence for the Genome of the Thioalkalivibrio versutus D301.</title>
        <authorList>
            <person name="Mu T."/>
            <person name="Zhou J."/>
            <person name="Xu X."/>
        </authorList>
    </citation>
    <scope>NUCLEOTIDE SEQUENCE [LARGE SCALE GENOMIC DNA]</scope>
    <source>
        <strain evidence="2 3">D301</strain>
    </source>
</reference>
<dbReference type="KEGG" id="tvr:TVD_02835"/>
<feature type="region of interest" description="Disordered" evidence="1">
    <location>
        <begin position="87"/>
        <end position="110"/>
    </location>
</feature>
<dbReference type="InterPro" id="IPR022090">
    <property type="entry name" value="DUF3634"/>
</dbReference>
<evidence type="ECO:0000313" key="2">
    <source>
        <dbReference type="EMBL" id="AKJ94373.1"/>
    </source>
</evidence>
<protein>
    <submittedName>
        <fullName evidence="2">Uncharacterized protein</fullName>
    </submittedName>
</protein>
<dbReference type="STRING" id="106634.TVD_02835"/>
<dbReference type="Pfam" id="PF12321">
    <property type="entry name" value="DUF3634"/>
    <property type="match status" value="1"/>
</dbReference>
<dbReference type="Proteomes" id="UP000064201">
    <property type="component" value="Chromosome"/>
</dbReference>
<dbReference type="RefSeq" id="WP_018650482.1">
    <property type="nucleotide sequence ID" value="NZ_CP011367.1"/>
</dbReference>
<evidence type="ECO:0000313" key="3">
    <source>
        <dbReference type="Proteomes" id="UP000064201"/>
    </source>
</evidence>
<accession>A0A0G3FZK3</accession>
<feature type="compositionally biased region" description="Gly residues" evidence="1">
    <location>
        <begin position="100"/>
        <end position="110"/>
    </location>
</feature>
<dbReference type="PATRIC" id="fig|106634.4.peg.574"/>
<organism evidence="2 3">
    <name type="scientific">Thioalkalivibrio versutus</name>
    <dbReference type="NCBI Taxonomy" id="106634"/>
    <lineage>
        <taxon>Bacteria</taxon>
        <taxon>Pseudomonadati</taxon>
        <taxon>Pseudomonadota</taxon>
        <taxon>Gammaproteobacteria</taxon>
        <taxon>Chromatiales</taxon>
        <taxon>Ectothiorhodospiraceae</taxon>
        <taxon>Thioalkalivibrio</taxon>
    </lineage>
</organism>
<dbReference type="OrthoDB" id="5785391at2"/>
<proteinExistence type="predicted"/>
<sequence length="110" mass="12080">MLLTFLIMFALLGLGVALMLWHARLVFSVELRDGAARVRRGKPPSGFVRGCEDVARRYGLKQGRIQAVRTDRGVELRFSRHLPPKTHQAFRNVWTPPPGGGGGGGMRATG</sequence>
<name>A0A0G3FZK3_9GAMM</name>
<keyword evidence="3" id="KW-1185">Reference proteome</keyword>
<gene>
    <name evidence="2" type="ORF">TVD_02835</name>
</gene>
<evidence type="ECO:0000256" key="1">
    <source>
        <dbReference type="SAM" id="MobiDB-lite"/>
    </source>
</evidence>
<dbReference type="AlphaFoldDB" id="A0A0G3FZK3"/>